<gene>
    <name evidence="1" type="ORF">ACFPPC_08315</name>
</gene>
<organism evidence="1 2">
    <name type="scientific">Bosea vestrisii</name>
    <dbReference type="NCBI Taxonomy" id="151416"/>
    <lineage>
        <taxon>Bacteria</taxon>
        <taxon>Pseudomonadati</taxon>
        <taxon>Pseudomonadota</taxon>
        <taxon>Alphaproteobacteria</taxon>
        <taxon>Hyphomicrobiales</taxon>
        <taxon>Boseaceae</taxon>
        <taxon>Bosea</taxon>
    </lineage>
</organism>
<dbReference type="Proteomes" id="UP001596104">
    <property type="component" value="Unassembled WGS sequence"/>
</dbReference>
<evidence type="ECO:0000313" key="2">
    <source>
        <dbReference type="Proteomes" id="UP001596104"/>
    </source>
</evidence>
<dbReference type="EMBL" id="JBHSLV010000013">
    <property type="protein sequence ID" value="MFC5392638.1"/>
    <property type="molecule type" value="Genomic_DNA"/>
</dbReference>
<dbReference type="RefSeq" id="WP_377007455.1">
    <property type="nucleotide sequence ID" value="NZ_JBHSLV010000013.1"/>
</dbReference>
<reference evidence="2" key="1">
    <citation type="journal article" date="2019" name="Int. J. Syst. Evol. Microbiol.">
        <title>The Global Catalogue of Microorganisms (GCM) 10K type strain sequencing project: providing services to taxonomists for standard genome sequencing and annotation.</title>
        <authorList>
            <consortium name="The Broad Institute Genomics Platform"/>
            <consortium name="The Broad Institute Genome Sequencing Center for Infectious Disease"/>
            <person name="Wu L."/>
            <person name="Ma J."/>
        </authorList>
    </citation>
    <scope>NUCLEOTIDE SEQUENCE [LARGE SCALE GENOMIC DNA]</scope>
    <source>
        <strain evidence="2">CGMCC 1.16326</strain>
    </source>
</reference>
<comment type="caution">
    <text evidence="1">The sequence shown here is derived from an EMBL/GenBank/DDBJ whole genome shotgun (WGS) entry which is preliminary data.</text>
</comment>
<name>A0ABW0H8H1_9HYPH</name>
<evidence type="ECO:0000313" key="1">
    <source>
        <dbReference type="EMBL" id="MFC5392638.1"/>
    </source>
</evidence>
<proteinExistence type="predicted"/>
<protein>
    <submittedName>
        <fullName evidence="1">Uncharacterized protein</fullName>
    </submittedName>
</protein>
<accession>A0ABW0H8H1</accession>
<sequence>MSDTPTPAQADEKALADDVAWWQSTGDMLNLDLRAWTQRTSARFVDRATDESVTLTGSIAGRLHALRPAVAPIAWTGQGSLVAIAEGRNGTIYPEPPSDEGIPLFASPPAPAGVKVKVKTSPAAQGTVAPEELAKQIADAASDMCEIARIADEWRHGPKQSLTAIREIRAWLSTSPSPEALPASGVEAVDAQTAFEARHRGLNLDRMEGHFTGYRDPHTDARWLGWKACWTRVEGLMHALDQMRGPLSTAALVARAEKAEAALTCAPAPEDRT</sequence>
<keyword evidence="2" id="KW-1185">Reference proteome</keyword>